<protein>
    <recommendedName>
        <fullName evidence="3">Glycosyltransferase 2-like domain-containing protein</fullName>
    </recommendedName>
</protein>
<dbReference type="EMBL" id="CP123443">
    <property type="protein sequence ID" value="WGK68563.1"/>
    <property type="molecule type" value="Genomic_DNA"/>
</dbReference>
<name>A0ABY8MHA0_9SPIO</name>
<evidence type="ECO:0000313" key="2">
    <source>
        <dbReference type="Proteomes" id="UP001228690"/>
    </source>
</evidence>
<keyword evidence="2" id="KW-1185">Reference proteome</keyword>
<dbReference type="Proteomes" id="UP001228690">
    <property type="component" value="Chromosome"/>
</dbReference>
<organism evidence="1 2">
    <name type="scientific">Candidatus Haliotispira prima</name>
    <dbReference type="NCBI Taxonomy" id="3034016"/>
    <lineage>
        <taxon>Bacteria</taxon>
        <taxon>Pseudomonadati</taxon>
        <taxon>Spirochaetota</taxon>
        <taxon>Spirochaetia</taxon>
        <taxon>Spirochaetales</taxon>
        <taxon>Spirochaetaceae</taxon>
        <taxon>Candidatus Haliotispira</taxon>
    </lineage>
</organism>
<proteinExistence type="predicted"/>
<dbReference type="Gene3D" id="3.90.550.10">
    <property type="entry name" value="Spore Coat Polysaccharide Biosynthesis Protein SpsA, Chain A"/>
    <property type="match status" value="1"/>
</dbReference>
<dbReference type="RefSeq" id="WP_326926749.1">
    <property type="nucleotide sequence ID" value="NZ_CP123443.1"/>
</dbReference>
<dbReference type="SUPFAM" id="SSF53448">
    <property type="entry name" value="Nucleotide-diphospho-sugar transferases"/>
    <property type="match status" value="1"/>
</dbReference>
<dbReference type="InterPro" id="IPR029044">
    <property type="entry name" value="Nucleotide-diphossugar_trans"/>
</dbReference>
<accession>A0ABY8MHA0</accession>
<sequence length="808" mass="96501">MNKKENTDPIIVIIATSFARTKLLLERSLKSVYEQININPHQIYIVDDNSVKKGKRYSDEHKNIHDVIKKLRKDILKPKFDKFKKKRETYNIKFENFFHTNLIQNTRTKGFSGTGAWNSGAFEALRYSGRNYFLAFLDDDDEWKINYLETLFKSVAKPEKKEINGKLRNIKTIASIAGFLRIEKKKTIEIKAKRESFNKESFFVRNPGLQGSNLFIELKTFWTIGGFDESLKSVTDRDLGIRLAEYIRIRRLKKVTFIDDILMNHYAISENRVTTNLDNKKQGLDLFYRKYYHQFSKELQEKSLKRAKDLFNYEISNMIPNIRDSYSLKNEKKDIIKPFNLVIGTISNNANNLIELFRSFFSLHKKYGKWLSDYRFLVLENTSNEYEIRPIINYFVTKKNLNIELIKNTKNGLSIAENRTYLQKKVYEKGNKEFNNNQISWIIDDDHLFKFDTENEIQTPNYFKIISEQKKHKVDAVFGQISDAPPLPFLNTLRTQLIDFYYNLTYFANCNPKDKFELNDLQKFNIERKEFYYDLSSKHYQHLEYPYYQHSKELTNEKAFQNFLKETALLLNGVNIFRKLTFNFETIGKITNKSSIYRGGNTVVYNSRLLLTPNYTPEREYNRRSDFNWSIINKNIFNYKLYEIILPLKHDRNLQITPLITNEKKLEADIKGLIFYRLFENIISKENWEGKIEHKNELRYYEQIKSQIFRKIKINNYRTQNLIYLILEILKDAKLWWFENEYCAEINYHVQQNIFTLEVLKIELGKRKFQSLIKDLEGKMKIDNNFINKVIAEIKGIRGDNNVYDLWR</sequence>
<evidence type="ECO:0000313" key="1">
    <source>
        <dbReference type="EMBL" id="WGK68563.1"/>
    </source>
</evidence>
<gene>
    <name evidence="1" type="ORF">P0082_08740</name>
</gene>
<evidence type="ECO:0008006" key="3">
    <source>
        <dbReference type="Google" id="ProtNLM"/>
    </source>
</evidence>
<reference evidence="1 2" key="1">
    <citation type="submission" date="2023-04" db="EMBL/GenBank/DDBJ databases">
        <title>Spirochaete genome identified in red abalone sample constitutes a novel genus.</title>
        <authorList>
            <person name="Sharma S.P."/>
            <person name="Purcell C.M."/>
            <person name="Hyde J.R."/>
            <person name="Severin A.J."/>
        </authorList>
    </citation>
    <scope>NUCLEOTIDE SEQUENCE [LARGE SCALE GENOMIC DNA]</scope>
    <source>
        <strain evidence="1 2">SP-2023</strain>
    </source>
</reference>